<comment type="caution">
    <text evidence="1">The sequence shown here is derived from an EMBL/GenBank/DDBJ whole genome shotgun (WGS) entry which is preliminary data.</text>
</comment>
<dbReference type="AlphaFoldDB" id="A0A812TEQ1"/>
<proteinExistence type="predicted"/>
<name>A0A812TEQ1_SYMPI</name>
<organism evidence="1 2">
    <name type="scientific">Symbiodinium pilosum</name>
    <name type="common">Dinoflagellate</name>
    <dbReference type="NCBI Taxonomy" id="2952"/>
    <lineage>
        <taxon>Eukaryota</taxon>
        <taxon>Sar</taxon>
        <taxon>Alveolata</taxon>
        <taxon>Dinophyceae</taxon>
        <taxon>Suessiales</taxon>
        <taxon>Symbiodiniaceae</taxon>
        <taxon>Symbiodinium</taxon>
    </lineage>
</organism>
<reference evidence="1" key="1">
    <citation type="submission" date="2021-02" db="EMBL/GenBank/DDBJ databases">
        <authorList>
            <person name="Dougan E. K."/>
            <person name="Rhodes N."/>
            <person name="Thang M."/>
            <person name="Chan C."/>
        </authorList>
    </citation>
    <scope>NUCLEOTIDE SEQUENCE</scope>
</reference>
<feature type="non-terminal residue" evidence="1">
    <location>
        <position position="1"/>
    </location>
</feature>
<evidence type="ECO:0000313" key="2">
    <source>
        <dbReference type="Proteomes" id="UP000649617"/>
    </source>
</evidence>
<protein>
    <submittedName>
        <fullName evidence="1">Uncharacterized protein</fullName>
    </submittedName>
</protein>
<dbReference type="EMBL" id="CAJNIZ010030413">
    <property type="protein sequence ID" value="CAE7523476.1"/>
    <property type="molecule type" value="Genomic_DNA"/>
</dbReference>
<evidence type="ECO:0000313" key="1">
    <source>
        <dbReference type="EMBL" id="CAE7523476.1"/>
    </source>
</evidence>
<dbReference type="Proteomes" id="UP000649617">
    <property type="component" value="Unassembled WGS sequence"/>
</dbReference>
<feature type="non-terminal residue" evidence="1">
    <location>
        <position position="60"/>
    </location>
</feature>
<sequence length="60" mass="6425">VMMARCLPVVSVAPEVSTQLPTMTPPTPAQNEDLISFDMVTEDKGAAEQVNMPQNTGHAQ</sequence>
<gene>
    <name evidence="1" type="ORF">SPIL2461_LOCUS13729</name>
</gene>
<keyword evidence="2" id="KW-1185">Reference proteome</keyword>
<accession>A0A812TEQ1</accession>